<dbReference type="Proteomes" id="UP001434337">
    <property type="component" value="Chromosome"/>
</dbReference>
<name>A0ABZ3C8Z8_9ACTN</name>
<reference evidence="2 3" key="1">
    <citation type="journal article" date="2023" name="Environ Microbiome">
        <title>A coral-associated actinobacterium mitigates coral bleaching under heat stress.</title>
        <authorList>
            <person name="Li J."/>
            <person name="Zou Y."/>
            <person name="Li Q."/>
            <person name="Zhang J."/>
            <person name="Bourne D.G."/>
            <person name="Lyu Y."/>
            <person name="Liu C."/>
            <person name="Zhang S."/>
        </authorList>
    </citation>
    <scope>NUCLEOTIDE SEQUENCE [LARGE SCALE GENOMIC DNA]</scope>
    <source>
        <strain evidence="2 3">SCSIO 13291</strain>
    </source>
</reference>
<gene>
    <name evidence="2" type="ORF">PCC79_02125</name>
</gene>
<feature type="transmembrane region" description="Helical" evidence="1">
    <location>
        <begin position="28"/>
        <end position="50"/>
    </location>
</feature>
<dbReference type="EMBL" id="CP115965">
    <property type="protein sequence ID" value="WZW99030.1"/>
    <property type="molecule type" value="Genomic_DNA"/>
</dbReference>
<sequence>MHDVTTGAGGPRRGGCRRGQRGMVTVEVALASIGLAVLVGGGFTVAHAGFRMVECQVAANEIARQQARGDAAAVRRATADAPEGASVAVRTVDGRAEVEVGWRAAWGPVVWPVAARAAVIEEPGP</sequence>
<protein>
    <recommendedName>
        <fullName evidence="4">Pilus assembly protein TadE</fullName>
    </recommendedName>
</protein>
<keyword evidence="1" id="KW-0812">Transmembrane</keyword>
<evidence type="ECO:0000313" key="3">
    <source>
        <dbReference type="Proteomes" id="UP001434337"/>
    </source>
</evidence>
<keyword evidence="1" id="KW-1133">Transmembrane helix</keyword>
<organism evidence="2 3">
    <name type="scientific">Propioniciclava soli</name>
    <dbReference type="NCBI Taxonomy" id="2775081"/>
    <lineage>
        <taxon>Bacteria</taxon>
        <taxon>Bacillati</taxon>
        <taxon>Actinomycetota</taxon>
        <taxon>Actinomycetes</taxon>
        <taxon>Propionibacteriales</taxon>
        <taxon>Propionibacteriaceae</taxon>
        <taxon>Propioniciclava</taxon>
    </lineage>
</organism>
<dbReference type="RefSeq" id="WP_232549105.1">
    <property type="nucleotide sequence ID" value="NZ_CP115965.1"/>
</dbReference>
<keyword evidence="3" id="KW-1185">Reference proteome</keyword>
<evidence type="ECO:0000313" key="2">
    <source>
        <dbReference type="EMBL" id="WZW99030.1"/>
    </source>
</evidence>
<accession>A0ABZ3C8Z8</accession>
<keyword evidence="1" id="KW-0472">Membrane</keyword>
<evidence type="ECO:0000256" key="1">
    <source>
        <dbReference type="SAM" id="Phobius"/>
    </source>
</evidence>
<proteinExistence type="predicted"/>
<evidence type="ECO:0008006" key="4">
    <source>
        <dbReference type="Google" id="ProtNLM"/>
    </source>
</evidence>